<feature type="transmembrane region" description="Helical" evidence="6">
    <location>
        <begin position="364"/>
        <end position="386"/>
    </location>
</feature>
<dbReference type="HOGENOM" id="CLU_001265_0_1_1"/>
<feature type="transmembrane region" description="Helical" evidence="6">
    <location>
        <begin position="171"/>
        <end position="191"/>
    </location>
</feature>
<dbReference type="InterPro" id="IPR011701">
    <property type="entry name" value="MFS"/>
</dbReference>
<proteinExistence type="predicted"/>
<dbReference type="GO" id="GO:0022857">
    <property type="term" value="F:transmembrane transporter activity"/>
    <property type="evidence" value="ECO:0007669"/>
    <property type="project" value="InterPro"/>
</dbReference>
<dbReference type="Pfam" id="PF07690">
    <property type="entry name" value="MFS_1"/>
    <property type="match status" value="1"/>
</dbReference>
<comment type="subcellular location">
    <subcellularLocation>
        <location evidence="1">Membrane</location>
        <topology evidence="1">Multi-pass membrane protein</topology>
    </subcellularLocation>
</comment>
<dbReference type="EMBL" id="KN847343">
    <property type="protein sequence ID" value="KIW37574.1"/>
    <property type="molecule type" value="Genomic_DNA"/>
</dbReference>
<dbReference type="VEuPathDB" id="FungiDB:PV06_10220"/>
<evidence type="ECO:0000256" key="1">
    <source>
        <dbReference type="ARBA" id="ARBA00004141"/>
    </source>
</evidence>
<evidence type="ECO:0000259" key="7">
    <source>
        <dbReference type="PROSITE" id="PS50850"/>
    </source>
</evidence>
<gene>
    <name evidence="8" type="ORF">PV06_10220</name>
</gene>
<feature type="transmembrane region" description="Helical" evidence="6">
    <location>
        <begin position="398"/>
        <end position="419"/>
    </location>
</feature>
<keyword evidence="3 6" id="KW-0812">Transmembrane</keyword>
<evidence type="ECO:0000256" key="4">
    <source>
        <dbReference type="ARBA" id="ARBA00022989"/>
    </source>
</evidence>
<feature type="transmembrane region" description="Helical" evidence="6">
    <location>
        <begin position="111"/>
        <end position="133"/>
    </location>
</feature>
<dbReference type="SUPFAM" id="SSF103473">
    <property type="entry name" value="MFS general substrate transporter"/>
    <property type="match status" value="1"/>
</dbReference>
<evidence type="ECO:0000256" key="6">
    <source>
        <dbReference type="SAM" id="Phobius"/>
    </source>
</evidence>
<feature type="transmembrane region" description="Helical" evidence="6">
    <location>
        <begin position="203"/>
        <end position="226"/>
    </location>
</feature>
<dbReference type="RefSeq" id="XP_016257790.1">
    <property type="nucleotide sequence ID" value="XM_016411749.1"/>
</dbReference>
<keyword evidence="4 6" id="KW-1133">Transmembrane helix</keyword>
<protein>
    <recommendedName>
        <fullName evidence="7">Major facilitator superfamily (MFS) profile domain-containing protein</fullName>
    </recommendedName>
</protein>
<dbReference type="InterPro" id="IPR036259">
    <property type="entry name" value="MFS_trans_sf"/>
</dbReference>
<dbReference type="GeneID" id="27362294"/>
<feature type="domain" description="Major facilitator superfamily (MFS) profile" evidence="7">
    <location>
        <begin position="45"/>
        <end position="492"/>
    </location>
</feature>
<sequence>MSSGQKADPATVEQAEHIGASSLLFDTPEEVAAQKSMLRKLDLILLPLVSLSYLMAYIDRNNIGYARLMGLQKDLKLSGSQFYNSVMVFYAGYIALIFPANFLLRKLGPKIQLGLAVITFGVFVTCYCTSRGYADLIGLRFAVGGAEALLQSAPLYLVIWYGRHELGRRIAFFYSATTISGVFSGLIAYGIQTTMEGVGGRTSWQWLFLIEGVIAIALGCVNAVALPNLPEKIKTSKIFTPTELLVARKRSSEHNVENPKFRTDQVLASLKDPKTWLLALLAACNSTILASTGAFLPTIVKEFGFTAVRAQLFTVIPYAVAFVSMIAIGYFSDRMRVKAYFIIGSLTSCLIGLVILISTTGKTAGIFAACLLVGGAYPASVLQIAWIQITFCGNTKRATSWGVAMIFGQGLSMSGAQIYKDPPRFFMGHGVLIGYVTMGLVCTVLARALMVRDNRNRDAIVQDYQTRGERHPDLDKDFEETCDKHISFRYIV</sequence>
<dbReference type="PANTHER" id="PTHR43791:SF36">
    <property type="entry name" value="TRANSPORTER, PUTATIVE (AFU_ORTHOLOGUE AFUA_6G08340)-RELATED"/>
    <property type="match status" value="1"/>
</dbReference>
<dbReference type="Proteomes" id="UP000053342">
    <property type="component" value="Unassembled WGS sequence"/>
</dbReference>
<evidence type="ECO:0000313" key="8">
    <source>
        <dbReference type="EMBL" id="KIW37574.1"/>
    </source>
</evidence>
<dbReference type="FunFam" id="1.20.1250.20:FF:000013">
    <property type="entry name" value="MFS general substrate transporter"/>
    <property type="match status" value="1"/>
</dbReference>
<keyword evidence="9" id="KW-1185">Reference proteome</keyword>
<evidence type="ECO:0000256" key="5">
    <source>
        <dbReference type="ARBA" id="ARBA00023136"/>
    </source>
</evidence>
<dbReference type="GO" id="GO:0016020">
    <property type="term" value="C:membrane"/>
    <property type="evidence" value="ECO:0007669"/>
    <property type="project" value="UniProtKB-SubCell"/>
</dbReference>
<feature type="transmembrane region" description="Helical" evidence="6">
    <location>
        <begin position="82"/>
        <end position="104"/>
    </location>
</feature>
<dbReference type="PANTHER" id="PTHR43791">
    <property type="entry name" value="PERMEASE-RELATED"/>
    <property type="match status" value="1"/>
</dbReference>
<reference evidence="8 9" key="1">
    <citation type="submission" date="2015-01" db="EMBL/GenBank/DDBJ databases">
        <title>The Genome Sequence of Exophiala oligosperma CBS72588.</title>
        <authorList>
            <consortium name="The Broad Institute Genomics Platform"/>
            <person name="Cuomo C."/>
            <person name="de Hoog S."/>
            <person name="Gorbushina A."/>
            <person name="Stielow B."/>
            <person name="Teixiera M."/>
            <person name="Abouelleil A."/>
            <person name="Chapman S.B."/>
            <person name="Priest M."/>
            <person name="Young S.K."/>
            <person name="Wortman J."/>
            <person name="Nusbaum C."/>
            <person name="Birren B."/>
        </authorList>
    </citation>
    <scope>NUCLEOTIDE SEQUENCE [LARGE SCALE GENOMIC DNA]</scope>
    <source>
        <strain evidence="8 9">CBS 72588</strain>
    </source>
</reference>
<keyword evidence="5 6" id="KW-0472">Membrane</keyword>
<organism evidence="8 9">
    <name type="scientific">Exophiala oligosperma</name>
    <dbReference type="NCBI Taxonomy" id="215243"/>
    <lineage>
        <taxon>Eukaryota</taxon>
        <taxon>Fungi</taxon>
        <taxon>Dikarya</taxon>
        <taxon>Ascomycota</taxon>
        <taxon>Pezizomycotina</taxon>
        <taxon>Eurotiomycetes</taxon>
        <taxon>Chaetothyriomycetidae</taxon>
        <taxon>Chaetothyriales</taxon>
        <taxon>Herpotrichiellaceae</taxon>
        <taxon>Exophiala</taxon>
    </lineage>
</organism>
<dbReference type="InterPro" id="IPR020846">
    <property type="entry name" value="MFS_dom"/>
</dbReference>
<keyword evidence="2" id="KW-0813">Transport</keyword>
<evidence type="ECO:0000256" key="3">
    <source>
        <dbReference type="ARBA" id="ARBA00022692"/>
    </source>
</evidence>
<feature type="transmembrane region" description="Helical" evidence="6">
    <location>
        <begin position="139"/>
        <end position="159"/>
    </location>
</feature>
<evidence type="ECO:0000313" key="9">
    <source>
        <dbReference type="Proteomes" id="UP000053342"/>
    </source>
</evidence>
<feature type="transmembrane region" description="Helical" evidence="6">
    <location>
        <begin position="41"/>
        <end position="58"/>
    </location>
</feature>
<dbReference type="PROSITE" id="PS50850">
    <property type="entry name" value="MFS"/>
    <property type="match status" value="1"/>
</dbReference>
<feature type="transmembrane region" description="Helical" evidence="6">
    <location>
        <begin position="339"/>
        <end position="358"/>
    </location>
</feature>
<dbReference type="Gene3D" id="1.20.1250.20">
    <property type="entry name" value="MFS general substrate transporter like domains"/>
    <property type="match status" value="2"/>
</dbReference>
<dbReference type="OrthoDB" id="2985014at2759"/>
<accession>A0A0D2DP33</accession>
<evidence type="ECO:0000256" key="2">
    <source>
        <dbReference type="ARBA" id="ARBA00022448"/>
    </source>
</evidence>
<feature type="transmembrane region" description="Helical" evidence="6">
    <location>
        <begin position="312"/>
        <end position="332"/>
    </location>
</feature>
<dbReference type="AlphaFoldDB" id="A0A0D2DP33"/>
<name>A0A0D2DP33_9EURO</name>
<feature type="transmembrane region" description="Helical" evidence="6">
    <location>
        <begin position="425"/>
        <end position="449"/>
    </location>
</feature>
<feature type="transmembrane region" description="Helical" evidence="6">
    <location>
        <begin position="276"/>
        <end position="300"/>
    </location>
</feature>